<dbReference type="AlphaFoldDB" id="A0A399SV30"/>
<protein>
    <recommendedName>
        <fullName evidence="3">Glycosyl hydrolase family 32 N-terminal domain-containing protein</fullName>
    </recommendedName>
</protein>
<keyword evidence="2" id="KW-1185">Reference proteome</keyword>
<dbReference type="EMBL" id="QWGR01000014">
    <property type="protein sequence ID" value="RIJ46482.1"/>
    <property type="molecule type" value="Genomic_DNA"/>
</dbReference>
<gene>
    <name evidence="1" type="ORF">D1614_18920</name>
</gene>
<proteinExistence type="predicted"/>
<comment type="caution">
    <text evidence="1">The sequence shown here is derived from an EMBL/GenBank/DDBJ whole genome shotgun (WGS) entry which is preliminary data.</text>
</comment>
<dbReference type="Gene3D" id="2.115.10.20">
    <property type="entry name" value="Glycosyl hydrolase domain, family 43"/>
    <property type="match status" value="2"/>
</dbReference>
<evidence type="ECO:0008006" key="3">
    <source>
        <dbReference type="Google" id="ProtNLM"/>
    </source>
</evidence>
<name>A0A399SV30_9BACT</name>
<evidence type="ECO:0000313" key="1">
    <source>
        <dbReference type="EMBL" id="RIJ46482.1"/>
    </source>
</evidence>
<dbReference type="Proteomes" id="UP000265926">
    <property type="component" value="Unassembled WGS sequence"/>
</dbReference>
<accession>A0A399SV30</accession>
<reference evidence="1 2" key="1">
    <citation type="submission" date="2018-08" db="EMBL/GenBank/DDBJ databases">
        <title>Pallidiluteibacterium maritimus gen. nov., sp. nov., isolated from coastal sediment.</title>
        <authorList>
            <person name="Zhou L.Y."/>
        </authorList>
    </citation>
    <scope>NUCLEOTIDE SEQUENCE [LARGE SCALE GENOMIC DNA]</scope>
    <source>
        <strain evidence="1 2">XSD2</strain>
    </source>
</reference>
<dbReference type="SUPFAM" id="SSF75005">
    <property type="entry name" value="Arabinanase/levansucrase/invertase"/>
    <property type="match status" value="1"/>
</dbReference>
<organism evidence="1 2">
    <name type="scientific">Maribellus luteus</name>
    <dbReference type="NCBI Taxonomy" id="2305463"/>
    <lineage>
        <taxon>Bacteria</taxon>
        <taxon>Pseudomonadati</taxon>
        <taxon>Bacteroidota</taxon>
        <taxon>Bacteroidia</taxon>
        <taxon>Marinilabiliales</taxon>
        <taxon>Prolixibacteraceae</taxon>
        <taxon>Maribellus</taxon>
    </lineage>
</organism>
<sequence length="330" mass="37562">MNLNIKAKLMGKNYLSIYLIAICFLCSITGYAQQKPAPPVLVKLPFAFSDVGRTPMENTPFVFDSKLLIVANYRPGEAEAKGENAYLYIDDLKTGKEVARFGKGHSFVSAFVQKEELNVFALEFSDFGRVMNSSGIDRIFSTDMKNWKTEKVILPEGDEHLFNSSVCRDDKGYVMAYESDKPVKFCFKFARSKDLSNWEKIPNLAFTGENQEYSACPVIRYYAPYYYVIYLHAPVEGHNGWISYMARSTDLETWELSSFNPVLEAEPGEGKNNSDVDILEYKGKTYLYYATGDQETWSTMRVAMFDGTEKAFFEAYFPEGNPFVNISAKK</sequence>
<evidence type="ECO:0000313" key="2">
    <source>
        <dbReference type="Proteomes" id="UP000265926"/>
    </source>
</evidence>
<dbReference type="InterPro" id="IPR023296">
    <property type="entry name" value="Glyco_hydro_beta-prop_sf"/>
</dbReference>